<organism evidence="3 4">
    <name type="scientific">Lunasporangiospora selenospora</name>
    <dbReference type="NCBI Taxonomy" id="979761"/>
    <lineage>
        <taxon>Eukaryota</taxon>
        <taxon>Fungi</taxon>
        <taxon>Fungi incertae sedis</taxon>
        <taxon>Mucoromycota</taxon>
        <taxon>Mortierellomycotina</taxon>
        <taxon>Mortierellomycetes</taxon>
        <taxon>Mortierellales</taxon>
        <taxon>Mortierellaceae</taxon>
        <taxon>Lunasporangiospora</taxon>
    </lineage>
</organism>
<feature type="compositionally biased region" description="Low complexity" evidence="1">
    <location>
        <begin position="99"/>
        <end position="129"/>
    </location>
</feature>
<comment type="caution">
    <text evidence="3">The sequence shown here is derived from an EMBL/GenBank/DDBJ whole genome shotgun (WGS) entry which is preliminary data.</text>
</comment>
<dbReference type="InterPro" id="IPR036236">
    <property type="entry name" value="Znf_C2H2_sf"/>
</dbReference>
<dbReference type="SMART" id="SM00355">
    <property type="entry name" value="ZnF_C2H2"/>
    <property type="match status" value="2"/>
</dbReference>
<dbReference type="EMBL" id="JAABOA010000431">
    <property type="protein sequence ID" value="KAF9584375.1"/>
    <property type="molecule type" value="Genomic_DNA"/>
</dbReference>
<accession>A0A9P6G142</accession>
<feature type="domain" description="C2H2-type" evidence="2">
    <location>
        <begin position="189"/>
        <end position="213"/>
    </location>
</feature>
<feature type="compositionally biased region" description="Low complexity" evidence="1">
    <location>
        <begin position="1"/>
        <end position="19"/>
    </location>
</feature>
<evidence type="ECO:0000313" key="3">
    <source>
        <dbReference type="EMBL" id="KAF9584375.1"/>
    </source>
</evidence>
<dbReference type="Proteomes" id="UP000780801">
    <property type="component" value="Unassembled WGS sequence"/>
</dbReference>
<reference evidence="3" key="1">
    <citation type="journal article" date="2020" name="Fungal Divers.">
        <title>Resolving the Mortierellaceae phylogeny through synthesis of multi-gene phylogenetics and phylogenomics.</title>
        <authorList>
            <person name="Vandepol N."/>
            <person name="Liber J."/>
            <person name="Desiro A."/>
            <person name="Na H."/>
            <person name="Kennedy M."/>
            <person name="Barry K."/>
            <person name="Grigoriev I.V."/>
            <person name="Miller A.N."/>
            <person name="O'Donnell K."/>
            <person name="Stajich J.E."/>
            <person name="Bonito G."/>
        </authorList>
    </citation>
    <scope>NUCLEOTIDE SEQUENCE</scope>
    <source>
        <strain evidence="3">KOD1015</strain>
    </source>
</reference>
<name>A0A9P6G142_9FUNG</name>
<dbReference type="OrthoDB" id="10018191at2759"/>
<gene>
    <name evidence="3" type="ORF">BGW38_006707</name>
</gene>
<keyword evidence="4" id="KW-1185">Reference proteome</keyword>
<evidence type="ECO:0000259" key="2">
    <source>
        <dbReference type="SMART" id="SM00355"/>
    </source>
</evidence>
<dbReference type="InterPro" id="IPR013087">
    <property type="entry name" value="Znf_C2H2_type"/>
</dbReference>
<evidence type="ECO:0000313" key="4">
    <source>
        <dbReference type="Proteomes" id="UP000780801"/>
    </source>
</evidence>
<dbReference type="AlphaFoldDB" id="A0A9P6G142"/>
<evidence type="ECO:0000256" key="1">
    <source>
        <dbReference type="SAM" id="MobiDB-lite"/>
    </source>
</evidence>
<dbReference type="Gene3D" id="3.30.160.60">
    <property type="entry name" value="Classic Zinc Finger"/>
    <property type="match status" value="1"/>
</dbReference>
<protein>
    <recommendedName>
        <fullName evidence="2">C2H2-type domain-containing protein</fullName>
    </recommendedName>
</protein>
<feature type="region of interest" description="Disordered" evidence="1">
    <location>
        <begin position="1"/>
        <end position="154"/>
    </location>
</feature>
<feature type="non-terminal residue" evidence="3">
    <location>
        <position position="1"/>
    </location>
</feature>
<proteinExistence type="predicted"/>
<sequence length="268" mass="30153">QPQSLQSYAQQTQQACTYQDPRLPQESSFQDPFPENHSYPSQREQLPPLHYQEAPSQSSFGSDPYPPPRNDVLERRRSYGSMQQQRLKPSYSPLAVQDSRSSATRSSTRSSISSTSSTSSAPCSSGPSPMVAPLAPPTIENLHHHHLPGQLSNQSPLPLNLPGTEGMTVMRNEEGSIMVYNPATDTATFRCELCPSESFGRIHDLKRHQTSKHQEMTWPCDFCHRPFVRRDALLRHYTVKAARDDGIHPASHEVERLMAARARAKMLY</sequence>
<feature type="domain" description="C2H2-type" evidence="2">
    <location>
        <begin position="218"/>
        <end position="238"/>
    </location>
</feature>
<dbReference type="SUPFAM" id="SSF57667">
    <property type="entry name" value="beta-beta-alpha zinc fingers"/>
    <property type="match status" value="1"/>
</dbReference>